<name>A0A1R3T4D8_9BACT</name>
<evidence type="ECO:0008006" key="4">
    <source>
        <dbReference type="Google" id="ProtNLM"/>
    </source>
</evidence>
<dbReference type="KEGG" id="psac:PSM36_1325"/>
<organism evidence="2 3">
    <name type="scientific">Proteiniphilum saccharofermentans</name>
    <dbReference type="NCBI Taxonomy" id="1642647"/>
    <lineage>
        <taxon>Bacteria</taxon>
        <taxon>Pseudomonadati</taxon>
        <taxon>Bacteroidota</taxon>
        <taxon>Bacteroidia</taxon>
        <taxon>Bacteroidales</taxon>
        <taxon>Dysgonomonadaceae</taxon>
        <taxon>Proteiniphilum</taxon>
    </lineage>
</organism>
<sequence>MNKKITLFVFLCLCGSSLFSTSVNRGESADPKVITLKEQEKSTRSVTIATVAAFLYNEAVMVTVGNYAGGVSILITGSGGMRQQSFNITNTGECVVDISTFGEGLYYIQVILESVNYEGYFEYRKL</sequence>
<keyword evidence="3" id="KW-1185">Reference proteome</keyword>
<feature type="chain" id="PRO_5010355748" description="Secreted protein" evidence="1">
    <location>
        <begin position="26"/>
        <end position="126"/>
    </location>
</feature>
<dbReference type="AlphaFoldDB" id="A0A1R3T4D8"/>
<dbReference type="EMBL" id="LT605205">
    <property type="protein sequence ID" value="SCD20148.1"/>
    <property type="molecule type" value="Genomic_DNA"/>
</dbReference>
<feature type="signal peptide" evidence="1">
    <location>
        <begin position="1"/>
        <end position="25"/>
    </location>
</feature>
<dbReference type="RefSeq" id="WP_076929967.1">
    <property type="nucleotide sequence ID" value="NZ_DAMBAO010000010.1"/>
</dbReference>
<gene>
    <name evidence="2" type="ORF">PSM36_1325</name>
</gene>
<evidence type="ECO:0000256" key="1">
    <source>
        <dbReference type="SAM" id="SignalP"/>
    </source>
</evidence>
<accession>A0A1R3T4D8</accession>
<keyword evidence="1" id="KW-0732">Signal</keyword>
<protein>
    <recommendedName>
        <fullName evidence="4">Secreted protein</fullName>
    </recommendedName>
</protein>
<evidence type="ECO:0000313" key="3">
    <source>
        <dbReference type="Proteomes" id="UP000187464"/>
    </source>
</evidence>
<dbReference type="Proteomes" id="UP000187464">
    <property type="component" value="Chromosome I"/>
</dbReference>
<proteinExistence type="predicted"/>
<reference evidence="2 3" key="1">
    <citation type="submission" date="2016-08" db="EMBL/GenBank/DDBJ databases">
        <authorList>
            <person name="Seilhamer J.J."/>
        </authorList>
    </citation>
    <scope>NUCLEOTIDE SEQUENCE [LARGE SCALE GENOMIC DNA]</scope>
    <source>
        <strain evidence="2">M3/6</strain>
    </source>
</reference>
<evidence type="ECO:0000313" key="2">
    <source>
        <dbReference type="EMBL" id="SCD20148.1"/>
    </source>
</evidence>
<dbReference type="STRING" id="1642647.PSM36_1325"/>